<keyword evidence="7" id="KW-1185">Reference proteome</keyword>
<dbReference type="InterPro" id="IPR003018">
    <property type="entry name" value="GAF"/>
</dbReference>
<dbReference type="InterPro" id="IPR036388">
    <property type="entry name" value="WH-like_DNA-bd_sf"/>
</dbReference>
<evidence type="ECO:0000259" key="5">
    <source>
        <dbReference type="PROSITE" id="PS50921"/>
    </source>
</evidence>
<gene>
    <name evidence="6" type="ORF">CCE01nite_17270</name>
</gene>
<name>A0A4Y3KY74_9CELL</name>
<comment type="caution">
    <text evidence="6">The sequence shown here is derived from an EMBL/GenBank/DDBJ whole genome shotgun (WGS) entry which is preliminary data.</text>
</comment>
<reference evidence="6" key="1">
    <citation type="submission" date="2019-06" db="EMBL/GenBank/DDBJ databases">
        <title>Whole genome shotgun sequence of Cellulomonas cellasea NBRC 3753.</title>
        <authorList>
            <person name="Hosoyama A."/>
            <person name="Uohara A."/>
            <person name="Ohji S."/>
            <person name="Ichikawa N."/>
        </authorList>
    </citation>
    <scope>NUCLEOTIDE SEQUENCE [LARGE SCALE GENOMIC DNA]</scope>
    <source>
        <strain evidence="6">NBRC 3753</strain>
    </source>
</reference>
<dbReference type="EMBL" id="BJLR01000016">
    <property type="protein sequence ID" value="GEA87778.1"/>
    <property type="molecule type" value="Genomic_DNA"/>
</dbReference>
<feature type="domain" description="ANTAR" evidence="5">
    <location>
        <begin position="163"/>
        <end position="224"/>
    </location>
</feature>
<dbReference type="Gene3D" id="3.30.450.40">
    <property type="match status" value="1"/>
</dbReference>
<organism evidence="6 7">
    <name type="scientific">Cellulomonas cellasea</name>
    <dbReference type="NCBI Taxonomy" id="43670"/>
    <lineage>
        <taxon>Bacteria</taxon>
        <taxon>Bacillati</taxon>
        <taxon>Actinomycetota</taxon>
        <taxon>Actinomycetes</taxon>
        <taxon>Micrococcales</taxon>
        <taxon>Cellulomonadaceae</taxon>
        <taxon>Cellulomonas</taxon>
    </lineage>
</organism>
<dbReference type="InterPro" id="IPR005561">
    <property type="entry name" value="ANTAR"/>
</dbReference>
<evidence type="ECO:0000256" key="2">
    <source>
        <dbReference type="ARBA" id="ARBA00022777"/>
    </source>
</evidence>
<accession>A0A4Y3KY74</accession>
<dbReference type="Proteomes" id="UP000317046">
    <property type="component" value="Unassembled WGS sequence"/>
</dbReference>
<evidence type="ECO:0000313" key="7">
    <source>
        <dbReference type="Proteomes" id="UP000317046"/>
    </source>
</evidence>
<dbReference type="GO" id="GO:0003723">
    <property type="term" value="F:RNA binding"/>
    <property type="evidence" value="ECO:0007669"/>
    <property type="project" value="InterPro"/>
</dbReference>
<evidence type="ECO:0000256" key="4">
    <source>
        <dbReference type="ARBA" id="ARBA00023163"/>
    </source>
</evidence>
<dbReference type="InterPro" id="IPR011006">
    <property type="entry name" value="CheY-like_superfamily"/>
</dbReference>
<dbReference type="Pfam" id="PF13185">
    <property type="entry name" value="GAF_2"/>
    <property type="match status" value="1"/>
</dbReference>
<dbReference type="Gene3D" id="1.10.10.10">
    <property type="entry name" value="Winged helix-like DNA-binding domain superfamily/Winged helix DNA-binding domain"/>
    <property type="match status" value="1"/>
</dbReference>
<proteinExistence type="predicted"/>
<evidence type="ECO:0000256" key="1">
    <source>
        <dbReference type="ARBA" id="ARBA00022679"/>
    </source>
</evidence>
<dbReference type="InterPro" id="IPR029016">
    <property type="entry name" value="GAF-like_dom_sf"/>
</dbReference>
<protein>
    <submittedName>
        <fullName evidence="6">Transcriptional regulator</fullName>
    </submittedName>
</protein>
<evidence type="ECO:0000256" key="3">
    <source>
        <dbReference type="ARBA" id="ARBA00023015"/>
    </source>
</evidence>
<dbReference type="PROSITE" id="PS50921">
    <property type="entry name" value="ANTAR"/>
    <property type="match status" value="1"/>
</dbReference>
<dbReference type="Pfam" id="PF03861">
    <property type="entry name" value="ANTAR"/>
    <property type="match status" value="1"/>
</dbReference>
<evidence type="ECO:0000313" key="6">
    <source>
        <dbReference type="EMBL" id="GEA87778.1"/>
    </source>
</evidence>
<keyword evidence="2" id="KW-0418">Kinase</keyword>
<sequence>MEPVPGTAEVLRALRESGAGDIESALRELADRVAEVVPSCVGVSLSVAHGGLTFTLASSSTDAARLDAVQYLVGGPCVGTASENVEIELGDLLDEDRWQRFAVSAAAAGVRSTLSLPLVVAGVGPGSVNLYAADEHAFVDAREALRDVVGAGVDVAVTNADLSFRTRDAAAAAPHNLRELDLVEQAVGYLMASERIDAEQARGRLAEAAERAGIDLVAVARTLVGDG</sequence>
<dbReference type="SUPFAM" id="SSF55781">
    <property type="entry name" value="GAF domain-like"/>
    <property type="match status" value="1"/>
</dbReference>
<dbReference type="RefSeq" id="WP_169744002.1">
    <property type="nucleotide sequence ID" value="NZ_BJLR01000016.1"/>
</dbReference>
<keyword evidence="3" id="KW-0805">Transcription regulation</keyword>
<keyword evidence="1" id="KW-0808">Transferase</keyword>
<dbReference type="SUPFAM" id="SSF52172">
    <property type="entry name" value="CheY-like"/>
    <property type="match status" value="1"/>
</dbReference>
<keyword evidence="4" id="KW-0804">Transcription</keyword>
<dbReference type="AlphaFoldDB" id="A0A4Y3KY74"/>
<dbReference type="SMART" id="SM01012">
    <property type="entry name" value="ANTAR"/>
    <property type="match status" value="1"/>
</dbReference>